<evidence type="ECO:0000256" key="6">
    <source>
        <dbReference type="SAM" id="Phobius"/>
    </source>
</evidence>
<gene>
    <name evidence="7" type="ORF">B2M26_01105</name>
</gene>
<comment type="caution">
    <text evidence="7">The sequence shown here is derived from an EMBL/GenBank/DDBJ whole genome shotgun (WGS) entry which is preliminary data.</text>
</comment>
<proteinExistence type="predicted"/>
<protein>
    <recommendedName>
        <fullName evidence="9">FUSC family protein</fullName>
    </recommendedName>
</protein>
<evidence type="ECO:0000256" key="1">
    <source>
        <dbReference type="ARBA" id="ARBA00004651"/>
    </source>
</evidence>
<evidence type="ECO:0000256" key="2">
    <source>
        <dbReference type="ARBA" id="ARBA00022475"/>
    </source>
</evidence>
<dbReference type="InterPro" id="IPR052984">
    <property type="entry name" value="UPF0421"/>
</dbReference>
<sequence>MCGIIDTRHRQTTPMKNHRFLDFIQSSAMIWKPSLGCALAWAIARWAGSNHPYLAPLTVVLCLQATPDRSVQSSWQRMVGTVIGVAIATVIVNWVGVSAWTVGMIVFLSILIGKQLRLDDTIIHQVGVSAILVLVFENHSVSYAFDRIVDTAIGIIVAIVLDLFIFPPRKNRSSKVGHRHF</sequence>
<keyword evidence="5 6" id="KW-0472">Membrane</keyword>
<accession>A0A1V4EWQ6</accession>
<feature type="transmembrane region" description="Helical" evidence="6">
    <location>
        <begin position="78"/>
        <end position="111"/>
    </location>
</feature>
<keyword evidence="8" id="KW-1185">Reference proteome</keyword>
<feature type="transmembrane region" description="Helical" evidence="6">
    <location>
        <begin position="148"/>
        <end position="166"/>
    </location>
</feature>
<organism evidence="7 8">
    <name type="scientific">Ferroacidibacillus organovorans</name>
    <dbReference type="NCBI Taxonomy" id="1765683"/>
    <lineage>
        <taxon>Bacteria</taxon>
        <taxon>Bacillati</taxon>
        <taxon>Bacillota</taxon>
        <taxon>Bacilli</taxon>
        <taxon>Bacillales</taxon>
        <taxon>Alicyclobacillaceae</taxon>
        <taxon>Ferroacidibacillus</taxon>
    </lineage>
</organism>
<reference evidence="7 8" key="1">
    <citation type="submission" date="2017-02" db="EMBL/GenBank/DDBJ databases">
        <title>Draft genome of Acidibacillus ferrooxidans Huett2.</title>
        <authorList>
            <person name="Schopf S."/>
        </authorList>
    </citation>
    <scope>NUCLEOTIDE SEQUENCE [LARGE SCALE GENOMIC DNA]</scope>
    <source>
        <strain evidence="7 8">Huett2</strain>
    </source>
</reference>
<evidence type="ECO:0000256" key="5">
    <source>
        <dbReference type="ARBA" id="ARBA00023136"/>
    </source>
</evidence>
<keyword evidence="2" id="KW-1003">Cell membrane</keyword>
<dbReference type="GO" id="GO:0005886">
    <property type="term" value="C:plasma membrane"/>
    <property type="evidence" value="ECO:0007669"/>
    <property type="project" value="UniProtKB-SubCell"/>
</dbReference>
<dbReference type="Proteomes" id="UP000190229">
    <property type="component" value="Unassembled WGS sequence"/>
</dbReference>
<name>A0A1V4EWQ6_9BACL</name>
<dbReference type="AlphaFoldDB" id="A0A1V4EWQ6"/>
<evidence type="ECO:0008006" key="9">
    <source>
        <dbReference type="Google" id="ProtNLM"/>
    </source>
</evidence>
<evidence type="ECO:0000313" key="8">
    <source>
        <dbReference type="Proteomes" id="UP000190229"/>
    </source>
</evidence>
<keyword evidence="4 6" id="KW-1133">Transmembrane helix</keyword>
<dbReference type="InterPro" id="IPR010343">
    <property type="entry name" value="ArAE_1"/>
</dbReference>
<evidence type="ECO:0000313" key="7">
    <source>
        <dbReference type="EMBL" id="OPG17365.1"/>
    </source>
</evidence>
<evidence type="ECO:0000256" key="4">
    <source>
        <dbReference type="ARBA" id="ARBA00022989"/>
    </source>
</evidence>
<dbReference type="Pfam" id="PF06081">
    <property type="entry name" value="ArAE_1"/>
    <property type="match status" value="1"/>
</dbReference>
<evidence type="ECO:0000256" key="3">
    <source>
        <dbReference type="ARBA" id="ARBA00022692"/>
    </source>
</evidence>
<keyword evidence="3 6" id="KW-0812">Transmembrane</keyword>
<dbReference type="PANTHER" id="PTHR40064:SF1">
    <property type="entry name" value="MEMBRANE PROTEIN"/>
    <property type="match status" value="1"/>
</dbReference>
<dbReference type="PANTHER" id="PTHR40064">
    <property type="entry name" value="MEMBRANE PROTEIN-RELATED"/>
    <property type="match status" value="1"/>
</dbReference>
<dbReference type="EMBL" id="MWPS01000003">
    <property type="protein sequence ID" value="OPG17365.1"/>
    <property type="molecule type" value="Genomic_DNA"/>
</dbReference>
<comment type="subcellular location">
    <subcellularLocation>
        <location evidence="1">Cell membrane</location>
        <topology evidence="1">Multi-pass membrane protein</topology>
    </subcellularLocation>
</comment>